<keyword evidence="3" id="KW-1185">Reference proteome</keyword>
<name>A0AA38G952_TAXCH</name>
<organism evidence="2 3">
    <name type="scientific">Taxus chinensis</name>
    <name type="common">Chinese yew</name>
    <name type="synonym">Taxus wallichiana var. chinensis</name>
    <dbReference type="NCBI Taxonomy" id="29808"/>
    <lineage>
        <taxon>Eukaryota</taxon>
        <taxon>Viridiplantae</taxon>
        <taxon>Streptophyta</taxon>
        <taxon>Embryophyta</taxon>
        <taxon>Tracheophyta</taxon>
        <taxon>Spermatophyta</taxon>
        <taxon>Pinopsida</taxon>
        <taxon>Pinidae</taxon>
        <taxon>Conifers II</taxon>
        <taxon>Cupressales</taxon>
        <taxon>Taxaceae</taxon>
        <taxon>Taxus</taxon>
    </lineage>
</organism>
<gene>
    <name evidence="2" type="ORF">KI387_018847</name>
</gene>
<evidence type="ECO:0000313" key="3">
    <source>
        <dbReference type="Proteomes" id="UP000824469"/>
    </source>
</evidence>
<dbReference type="Proteomes" id="UP000824469">
    <property type="component" value="Unassembled WGS sequence"/>
</dbReference>
<proteinExistence type="predicted"/>
<evidence type="ECO:0000256" key="1">
    <source>
        <dbReference type="SAM" id="MobiDB-lite"/>
    </source>
</evidence>
<sequence length="68" mass="7409">MARAGYMEARAEARYYQDVLDGIGTDYQPYAVHRAETLWSQRSQGGAATAGGPVTGRRREPGPRPAGR</sequence>
<protein>
    <submittedName>
        <fullName evidence="2">Uncharacterized protein</fullName>
    </submittedName>
</protein>
<dbReference type="AlphaFoldDB" id="A0AA38G952"/>
<reference evidence="2 3" key="1">
    <citation type="journal article" date="2021" name="Nat. Plants">
        <title>The Taxus genome provides insights into paclitaxel biosynthesis.</title>
        <authorList>
            <person name="Xiong X."/>
            <person name="Gou J."/>
            <person name="Liao Q."/>
            <person name="Li Y."/>
            <person name="Zhou Q."/>
            <person name="Bi G."/>
            <person name="Li C."/>
            <person name="Du R."/>
            <person name="Wang X."/>
            <person name="Sun T."/>
            <person name="Guo L."/>
            <person name="Liang H."/>
            <person name="Lu P."/>
            <person name="Wu Y."/>
            <person name="Zhang Z."/>
            <person name="Ro D.K."/>
            <person name="Shang Y."/>
            <person name="Huang S."/>
            <person name="Yan J."/>
        </authorList>
    </citation>
    <scope>NUCLEOTIDE SEQUENCE [LARGE SCALE GENOMIC DNA]</scope>
    <source>
        <strain evidence="2">Ta-2019</strain>
    </source>
</reference>
<dbReference type="EMBL" id="JAHRHJ020000004">
    <property type="protein sequence ID" value="KAH9317078.1"/>
    <property type="molecule type" value="Genomic_DNA"/>
</dbReference>
<feature type="non-terminal residue" evidence="2">
    <location>
        <position position="68"/>
    </location>
</feature>
<evidence type="ECO:0000313" key="2">
    <source>
        <dbReference type="EMBL" id="KAH9317078.1"/>
    </source>
</evidence>
<feature type="region of interest" description="Disordered" evidence="1">
    <location>
        <begin position="39"/>
        <end position="68"/>
    </location>
</feature>
<comment type="caution">
    <text evidence="2">The sequence shown here is derived from an EMBL/GenBank/DDBJ whole genome shotgun (WGS) entry which is preliminary data.</text>
</comment>
<accession>A0AA38G952</accession>